<evidence type="ECO:0000256" key="2">
    <source>
        <dbReference type="ARBA" id="ARBA00022475"/>
    </source>
</evidence>
<dbReference type="InterPro" id="IPR017452">
    <property type="entry name" value="GPCR_Rhodpsn_7TM"/>
</dbReference>
<comment type="subcellular location">
    <subcellularLocation>
        <location evidence="1">Cell membrane</location>
        <topology evidence="1">Multi-pass membrane protein</topology>
    </subcellularLocation>
</comment>
<evidence type="ECO:0000259" key="11">
    <source>
        <dbReference type="PROSITE" id="PS50262"/>
    </source>
</evidence>
<evidence type="ECO:0000256" key="9">
    <source>
        <dbReference type="RuleBase" id="RU000688"/>
    </source>
</evidence>
<dbReference type="GO" id="GO:0007189">
    <property type="term" value="P:adenylate cyclase-activating G protein-coupled receptor signaling pathway"/>
    <property type="evidence" value="ECO:0007669"/>
    <property type="project" value="InterPro"/>
</dbReference>
<dbReference type="Ensembl" id="ENSCCNT00000042184.1">
    <property type="protein sequence ID" value="ENSCCNP00000033655.1"/>
    <property type="gene ID" value="ENSCCNG00000031802.1"/>
</dbReference>
<accession>A0A8C0XWY5</accession>
<feature type="domain" description="G-protein coupled receptors family 1 profile" evidence="11">
    <location>
        <begin position="21"/>
        <end position="279"/>
    </location>
</feature>
<organism evidence="12">
    <name type="scientific">Castor canadensis</name>
    <name type="common">American beaver</name>
    <dbReference type="NCBI Taxonomy" id="51338"/>
    <lineage>
        <taxon>Eukaryota</taxon>
        <taxon>Metazoa</taxon>
        <taxon>Chordata</taxon>
        <taxon>Craniata</taxon>
        <taxon>Vertebrata</taxon>
        <taxon>Euteleostomi</taxon>
        <taxon>Mammalia</taxon>
        <taxon>Eutheria</taxon>
        <taxon>Euarchontoglires</taxon>
        <taxon>Glires</taxon>
        <taxon>Rodentia</taxon>
        <taxon>Castorimorpha</taxon>
        <taxon>Castoridae</taxon>
        <taxon>Castor</taxon>
    </lineage>
</organism>
<keyword evidence="8 9" id="KW-0807">Transducer</keyword>
<feature type="transmembrane region" description="Helical" evidence="10">
    <location>
        <begin position="223"/>
        <end position="243"/>
    </location>
</feature>
<dbReference type="Proteomes" id="UP001732720">
    <property type="component" value="Chromosome X"/>
</dbReference>
<keyword evidence="2" id="KW-1003">Cell membrane</keyword>
<keyword evidence="4 10" id="KW-1133">Transmembrane helix</keyword>
<comment type="similarity">
    <text evidence="9">Belongs to the G-protein coupled receptor 1 family.</text>
</comment>
<feature type="transmembrane region" description="Helical" evidence="10">
    <location>
        <begin position="165"/>
        <end position="186"/>
    </location>
</feature>
<evidence type="ECO:0000256" key="5">
    <source>
        <dbReference type="ARBA" id="ARBA00023040"/>
    </source>
</evidence>
<evidence type="ECO:0000256" key="10">
    <source>
        <dbReference type="SAM" id="Phobius"/>
    </source>
</evidence>
<dbReference type="RefSeq" id="XP_020017017.1">
    <property type="nucleotide sequence ID" value="XM_020161428.1"/>
</dbReference>
<evidence type="ECO:0000256" key="3">
    <source>
        <dbReference type="ARBA" id="ARBA00022692"/>
    </source>
</evidence>
<dbReference type="OrthoDB" id="10011551at2759"/>
<dbReference type="Gene3D" id="1.20.1070.10">
    <property type="entry name" value="Rhodopsin 7-helix transmembrane proteins"/>
    <property type="match status" value="1"/>
</dbReference>
<dbReference type="GO" id="GO:0004930">
    <property type="term" value="F:G protein-coupled receptor activity"/>
    <property type="evidence" value="ECO:0007669"/>
    <property type="project" value="UniProtKB-KW"/>
</dbReference>
<evidence type="ECO:0000256" key="6">
    <source>
        <dbReference type="ARBA" id="ARBA00023136"/>
    </source>
</evidence>
<evidence type="ECO:0000256" key="8">
    <source>
        <dbReference type="ARBA" id="ARBA00023224"/>
    </source>
</evidence>
<dbReference type="AlphaFoldDB" id="A0A8C0XWY5"/>
<proteinExistence type="inferred from homology"/>
<dbReference type="InterPro" id="IPR000276">
    <property type="entry name" value="GPCR_Rhodpsn"/>
</dbReference>
<dbReference type="KEGG" id="ccan:109684850"/>
<dbReference type="GeneID" id="109684850"/>
<feature type="transmembrane region" description="Helical" evidence="10">
    <location>
        <begin position="6"/>
        <end position="31"/>
    </location>
</feature>
<name>A0A8C0XWY5_CASCN</name>
<keyword evidence="13" id="KW-1185">Reference proteome</keyword>
<keyword evidence="6 10" id="KW-0472">Membrane</keyword>
<keyword evidence="5 9" id="KW-0297">G-protein coupled receptor</keyword>
<evidence type="ECO:0000313" key="13">
    <source>
        <dbReference type="Proteomes" id="UP001732720"/>
    </source>
</evidence>
<dbReference type="CTD" id="139760"/>
<evidence type="ECO:0000256" key="4">
    <source>
        <dbReference type="ARBA" id="ARBA00022989"/>
    </source>
</evidence>
<feature type="transmembrane region" description="Helical" evidence="10">
    <location>
        <begin position="122"/>
        <end position="145"/>
    </location>
</feature>
<feature type="transmembrane region" description="Helical" evidence="10">
    <location>
        <begin position="43"/>
        <end position="62"/>
    </location>
</feature>
<dbReference type="Pfam" id="PF00001">
    <property type="entry name" value="7tm_1"/>
    <property type="match status" value="1"/>
</dbReference>
<evidence type="ECO:0000256" key="7">
    <source>
        <dbReference type="ARBA" id="ARBA00023170"/>
    </source>
</evidence>
<evidence type="ECO:0000313" key="12">
    <source>
        <dbReference type="Ensembl" id="ENSCCNP00000033655.1"/>
    </source>
</evidence>
<dbReference type="GO" id="GO:0031210">
    <property type="term" value="F:phosphatidylcholine binding"/>
    <property type="evidence" value="ECO:0007669"/>
    <property type="project" value="InterPro"/>
</dbReference>
<dbReference type="PRINTS" id="PR00237">
    <property type="entry name" value="GPCRRHODOPSN"/>
</dbReference>
<dbReference type="PROSITE" id="PS50262">
    <property type="entry name" value="G_PROTEIN_RECEP_F1_2"/>
    <property type="match status" value="1"/>
</dbReference>
<protein>
    <submittedName>
        <fullName evidence="14">Glucose-dependent insulinotropic receptor</fullName>
    </submittedName>
</protein>
<gene>
    <name evidence="12 14" type="primary">Gpr119</name>
</gene>
<dbReference type="CDD" id="cd15104">
    <property type="entry name" value="7tmA_GPR119_R_insulinotropic_receptor"/>
    <property type="match status" value="1"/>
</dbReference>
<evidence type="ECO:0000313" key="14">
    <source>
        <dbReference type="RefSeq" id="XP_020017017.1"/>
    </source>
</evidence>
<dbReference type="PANTHER" id="PTHR22750">
    <property type="entry name" value="G-PROTEIN COUPLED RECEPTOR"/>
    <property type="match status" value="1"/>
</dbReference>
<feature type="transmembrane region" description="Helical" evidence="10">
    <location>
        <begin position="82"/>
        <end position="101"/>
    </location>
</feature>
<dbReference type="InterPro" id="IPR028336">
    <property type="entry name" value="GPR119"/>
</dbReference>
<dbReference type="SUPFAM" id="SSF81321">
    <property type="entry name" value="Family A G protein-coupled receptor-like"/>
    <property type="match status" value="1"/>
</dbReference>
<dbReference type="GO" id="GO:0005886">
    <property type="term" value="C:plasma membrane"/>
    <property type="evidence" value="ECO:0007669"/>
    <property type="project" value="UniProtKB-SubCell"/>
</dbReference>
<reference evidence="12" key="1">
    <citation type="submission" date="2023-09" db="UniProtKB">
        <authorList>
            <consortium name="Ensembl"/>
        </authorList>
    </citation>
    <scope>IDENTIFICATION</scope>
</reference>
<dbReference type="PROSITE" id="PS00237">
    <property type="entry name" value="G_PROTEIN_RECEP_F1_1"/>
    <property type="match status" value="1"/>
</dbReference>
<feature type="transmembrane region" description="Helical" evidence="10">
    <location>
        <begin position="263"/>
        <end position="282"/>
    </location>
</feature>
<reference evidence="14" key="2">
    <citation type="submission" date="2025-04" db="UniProtKB">
        <authorList>
            <consortium name="RefSeq"/>
        </authorList>
    </citation>
    <scope>IDENTIFICATION</scope>
    <source>
        <tissue evidence="14">Leukocyte</tissue>
    </source>
</reference>
<keyword evidence="3 9" id="KW-0812">Transmembrane</keyword>
<evidence type="ECO:0000256" key="1">
    <source>
        <dbReference type="ARBA" id="ARBA00004651"/>
    </source>
</evidence>
<sequence length="335" mass="36943">MESSFPFGVILAVLTFLIIAVNAIVVVAILLSIHKNDGVSLCFTLNLAVADTLIGVAISGLVADQFSSSSQSTQKTLCSLRMAFVTSSAAASVLTVMLIAFDRYLAIKQSLRYFQIMNGPMAGACIAGLWLVSYLIGFLPLGVSIFQQTTYKVPCTFFSVFHPRFVLTLSVAGFFPAVLLFVFFYCDMLKIASVHSQQIRKMEHAGAMTGAYRPPRSHSDFKAVRTVSVLIGSFTLSWSPFFITSIVQVACQECNLYEVLEQYLWLLGVGNSLLNPLIYAYWQKEVRQQLYHMALGVKKGLTSFLLLLSARNGGPERPRENSCHIVTLFHSELDG</sequence>
<keyword evidence="7 9" id="KW-0675">Receptor</keyword>